<evidence type="ECO:0000313" key="2">
    <source>
        <dbReference type="Proteomes" id="UP000509771"/>
    </source>
</evidence>
<reference evidence="1 2" key="1">
    <citation type="submission" date="2018-02" db="EMBL/GenBank/DDBJ databases">
        <title>Complete genome of Nitrosopumilus cobalaminigenes HCA1.</title>
        <authorList>
            <person name="Qin W."/>
            <person name="Zheng Y."/>
            <person name="Stahl D.A."/>
        </authorList>
    </citation>
    <scope>NUCLEOTIDE SEQUENCE [LARGE SCALE GENOMIC DNA]</scope>
    <source>
        <strain evidence="1 2">HCA1</strain>
    </source>
</reference>
<organism evidence="1 2">
    <name type="scientific">Nitrosopumilus cobalaminigenes</name>
    <dbReference type="NCBI Taxonomy" id="1470066"/>
    <lineage>
        <taxon>Archaea</taxon>
        <taxon>Nitrososphaerota</taxon>
        <taxon>Nitrososphaeria</taxon>
        <taxon>Nitrosopumilales</taxon>
        <taxon>Nitrosopumilaceae</taxon>
        <taxon>Nitrosopumilus</taxon>
    </lineage>
</organism>
<gene>
    <name evidence="1" type="ORF">C5F47_03985</name>
</gene>
<sequence>MNYSKLDFDYFAISELTKEIGSIVQNSLDAGNTDLSSSDVEHILKITSDVTCKIKSQPEELTV</sequence>
<keyword evidence="2" id="KW-1185">Reference proteome</keyword>
<dbReference type="OrthoDB" id="3049at2157"/>
<evidence type="ECO:0000313" key="1">
    <source>
        <dbReference type="EMBL" id="QLH02773.1"/>
    </source>
</evidence>
<dbReference type="Proteomes" id="UP000509771">
    <property type="component" value="Chromosome"/>
</dbReference>
<accession>A0A7D5LZ48</accession>
<proteinExistence type="predicted"/>
<dbReference type="KEGG" id="ncl:C5F47_03985"/>
<protein>
    <submittedName>
        <fullName evidence="1">Uncharacterized protein</fullName>
    </submittedName>
</protein>
<name>A0A7D5LZ48_9ARCH</name>
<dbReference type="EMBL" id="CP026993">
    <property type="protein sequence ID" value="QLH02773.1"/>
    <property type="molecule type" value="Genomic_DNA"/>
</dbReference>
<dbReference type="AlphaFoldDB" id="A0A7D5LZ48"/>
<dbReference type="RefSeq" id="WP_179361613.1">
    <property type="nucleotide sequence ID" value="NZ_CP026993.1"/>
</dbReference>
<dbReference type="GeneID" id="56059155"/>